<dbReference type="GO" id="GO:0006352">
    <property type="term" value="P:DNA-templated transcription initiation"/>
    <property type="evidence" value="ECO:0007669"/>
    <property type="project" value="InterPro"/>
</dbReference>
<dbReference type="NCBIfam" id="TIGR02937">
    <property type="entry name" value="sigma70-ECF"/>
    <property type="match status" value="1"/>
</dbReference>
<evidence type="ECO:0000313" key="8">
    <source>
        <dbReference type="EMBL" id="KKS47393.1"/>
    </source>
</evidence>
<evidence type="ECO:0000256" key="5">
    <source>
        <dbReference type="ARBA" id="ARBA00023163"/>
    </source>
</evidence>
<evidence type="ECO:0000256" key="1">
    <source>
        <dbReference type="ARBA" id="ARBA00010641"/>
    </source>
</evidence>
<dbReference type="Pfam" id="PF04542">
    <property type="entry name" value="Sigma70_r2"/>
    <property type="match status" value="1"/>
</dbReference>
<gene>
    <name evidence="8" type="ORF">UV11_C0016G0008</name>
</gene>
<dbReference type="GO" id="GO:0003677">
    <property type="term" value="F:DNA binding"/>
    <property type="evidence" value="ECO:0007669"/>
    <property type="project" value="UniProtKB-KW"/>
</dbReference>
<proteinExistence type="inferred from homology"/>
<dbReference type="PANTHER" id="PTHR43133">
    <property type="entry name" value="RNA POLYMERASE ECF-TYPE SIGMA FACTO"/>
    <property type="match status" value="1"/>
</dbReference>
<evidence type="ECO:0000259" key="7">
    <source>
        <dbReference type="Pfam" id="PF08281"/>
    </source>
</evidence>
<dbReference type="InterPro" id="IPR013324">
    <property type="entry name" value="RNA_pol_sigma_r3/r4-like"/>
</dbReference>
<feature type="domain" description="RNA polymerase sigma-70 region 2" evidence="6">
    <location>
        <begin position="13"/>
        <end position="75"/>
    </location>
</feature>
<dbReference type="STRING" id="1618659.UV11_C0016G0008"/>
<dbReference type="SUPFAM" id="SSF88659">
    <property type="entry name" value="Sigma3 and sigma4 domains of RNA polymerase sigma factors"/>
    <property type="match status" value="1"/>
</dbReference>
<name>A0A0G1CCM5_9BACT</name>
<dbReference type="AlphaFoldDB" id="A0A0G1CCM5"/>
<evidence type="ECO:0000259" key="6">
    <source>
        <dbReference type="Pfam" id="PF04542"/>
    </source>
</evidence>
<dbReference type="Pfam" id="PF08281">
    <property type="entry name" value="Sigma70_r4_2"/>
    <property type="match status" value="1"/>
</dbReference>
<dbReference type="Gene3D" id="1.10.1740.10">
    <property type="match status" value="1"/>
</dbReference>
<dbReference type="InterPro" id="IPR013325">
    <property type="entry name" value="RNA_pol_sigma_r2"/>
</dbReference>
<dbReference type="EMBL" id="LCDF01000016">
    <property type="protein sequence ID" value="KKS47393.1"/>
    <property type="molecule type" value="Genomic_DNA"/>
</dbReference>
<dbReference type="Gene3D" id="1.10.10.10">
    <property type="entry name" value="Winged helix-like DNA-binding domain superfamily/Winged helix DNA-binding domain"/>
    <property type="match status" value="1"/>
</dbReference>
<dbReference type="InterPro" id="IPR036388">
    <property type="entry name" value="WH-like_DNA-bd_sf"/>
</dbReference>
<dbReference type="SUPFAM" id="SSF88946">
    <property type="entry name" value="Sigma2 domain of RNA polymerase sigma factors"/>
    <property type="match status" value="1"/>
</dbReference>
<accession>A0A0G1CCM5</accession>
<keyword evidence="2" id="KW-0805">Transcription regulation</keyword>
<sequence length="164" mass="19451">MEDTEYLKAYDLFSDAIFRHCFFRISDRELAKDLAQETFVRTWEYISRGNEVQNLRALLYRIANNLIIDEYRKKKMLRLEEIQESGFEPKENGHEKIEARSEALNALRVLHKIEKESRDLIIWRYVDGFGPKEIAEISGTSENVISVRLHRAMKKLKELLTNDE</sequence>
<dbReference type="GO" id="GO:0016987">
    <property type="term" value="F:sigma factor activity"/>
    <property type="evidence" value="ECO:0007669"/>
    <property type="project" value="UniProtKB-KW"/>
</dbReference>
<evidence type="ECO:0000256" key="3">
    <source>
        <dbReference type="ARBA" id="ARBA00023082"/>
    </source>
</evidence>
<evidence type="ECO:0000256" key="2">
    <source>
        <dbReference type="ARBA" id="ARBA00023015"/>
    </source>
</evidence>
<feature type="domain" description="RNA polymerase sigma factor 70 region 4 type 2" evidence="7">
    <location>
        <begin position="107"/>
        <end position="156"/>
    </location>
</feature>
<keyword evidence="4" id="KW-0238">DNA-binding</keyword>
<dbReference type="InterPro" id="IPR007627">
    <property type="entry name" value="RNA_pol_sigma70_r2"/>
</dbReference>
<keyword evidence="3" id="KW-0731">Sigma factor</keyword>
<dbReference type="InterPro" id="IPR013249">
    <property type="entry name" value="RNA_pol_sigma70_r4_t2"/>
</dbReference>
<evidence type="ECO:0000313" key="9">
    <source>
        <dbReference type="Proteomes" id="UP000034036"/>
    </source>
</evidence>
<dbReference type="Proteomes" id="UP000034036">
    <property type="component" value="Unassembled WGS sequence"/>
</dbReference>
<dbReference type="InterPro" id="IPR039425">
    <property type="entry name" value="RNA_pol_sigma-70-like"/>
</dbReference>
<comment type="similarity">
    <text evidence="1">Belongs to the sigma-70 factor family. ECF subfamily.</text>
</comment>
<organism evidence="8 9">
    <name type="scientific">Candidatus Giovannonibacteria bacterium GW2011_GWF2_42_19</name>
    <dbReference type="NCBI Taxonomy" id="1618659"/>
    <lineage>
        <taxon>Bacteria</taxon>
        <taxon>Candidatus Giovannoniibacteriota</taxon>
    </lineage>
</organism>
<dbReference type="InterPro" id="IPR014284">
    <property type="entry name" value="RNA_pol_sigma-70_dom"/>
</dbReference>
<dbReference type="PANTHER" id="PTHR43133:SF8">
    <property type="entry name" value="RNA POLYMERASE SIGMA FACTOR HI_1459-RELATED"/>
    <property type="match status" value="1"/>
</dbReference>
<evidence type="ECO:0000256" key="4">
    <source>
        <dbReference type="ARBA" id="ARBA00023125"/>
    </source>
</evidence>
<protein>
    <submittedName>
        <fullName evidence="8">RNA polymerase, sigma-24 subunit, ECF subfamily</fullName>
    </submittedName>
</protein>
<keyword evidence="5" id="KW-0804">Transcription</keyword>
<reference evidence="8 9" key="1">
    <citation type="journal article" date="2015" name="Nature">
        <title>rRNA introns, odd ribosomes, and small enigmatic genomes across a large radiation of phyla.</title>
        <authorList>
            <person name="Brown C.T."/>
            <person name="Hug L.A."/>
            <person name="Thomas B.C."/>
            <person name="Sharon I."/>
            <person name="Castelle C.J."/>
            <person name="Singh A."/>
            <person name="Wilkins M.J."/>
            <person name="Williams K.H."/>
            <person name="Banfield J.F."/>
        </authorList>
    </citation>
    <scope>NUCLEOTIDE SEQUENCE [LARGE SCALE GENOMIC DNA]</scope>
</reference>
<comment type="caution">
    <text evidence="8">The sequence shown here is derived from an EMBL/GenBank/DDBJ whole genome shotgun (WGS) entry which is preliminary data.</text>
</comment>